<protein>
    <submittedName>
        <fullName evidence="2">Uncharacterized protein</fullName>
    </submittedName>
</protein>
<evidence type="ECO:0000256" key="1">
    <source>
        <dbReference type="SAM" id="Phobius"/>
    </source>
</evidence>
<organism evidence="2 3">
    <name type="scientific">Salmo trutta</name>
    <name type="common">Brown trout</name>
    <dbReference type="NCBI Taxonomy" id="8032"/>
    <lineage>
        <taxon>Eukaryota</taxon>
        <taxon>Metazoa</taxon>
        <taxon>Chordata</taxon>
        <taxon>Craniata</taxon>
        <taxon>Vertebrata</taxon>
        <taxon>Euteleostomi</taxon>
        <taxon>Actinopterygii</taxon>
        <taxon>Neopterygii</taxon>
        <taxon>Teleostei</taxon>
        <taxon>Protacanthopterygii</taxon>
        <taxon>Salmoniformes</taxon>
        <taxon>Salmonidae</taxon>
        <taxon>Salmoninae</taxon>
        <taxon>Salmo</taxon>
    </lineage>
</organism>
<name>A0A674C8E7_SALTR</name>
<keyword evidence="3" id="KW-1185">Reference proteome</keyword>
<keyword evidence="1" id="KW-0472">Membrane</keyword>
<evidence type="ECO:0000313" key="3">
    <source>
        <dbReference type="Proteomes" id="UP000472277"/>
    </source>
</evidence>
<feature type="transmembrane region" description="Helical" evidence="1">
    <location>
        <begin position="20"/>
        <end position="45"/>
    </location>
</feature>
<dbReference type="AlphaFoldDB" id="A0A674C8E7"/>
<proteinExistence type="predicted"/>
<evidence type="ECO:0000313" key="2">
    <source>
        <dbReference type="Ensembl" id="ENSSTUP00000080065.1"/>
    </source>
</evidence>
<dbReference type="Proteomes" id="UP000472277">
    <property type="component" value="Chromosome 22"/>
</dbReference>
<accession>A0A674C8E7</accession>
<dbReference type="GeneTree" id="ENSGT01150000288004"/>
<keyword evidence="1" id="KW-0812">Transmembrane</keyword>
<sequence length="52" mass="6042">MVYIIHYFTTSYYANHTPDVTMLVVKCVLHVGNSLVFLLGLIYFLRNLSITF</sequence>
<reference evidence="2" key="2">
    <citation type="submission" date="2025-09" db="UniProtKB">
        <authorList>
            <consortium name="Ensembl"/>
        </authorList>
    </citation>
    <scope>IDENTIFICATION</scope>
</reference>
<dbReference type="InParanoid" id="A0A674C8E7"/>
<dbReference type="Ensembl" id="ENSSTUT00000085223.1">
    <property type="protein sequence ID" value="ENSSTUP00000080065.1"/>
    <property type="gene ID" value="ENSSTUG00000035307.1"/>
</dbReference>
<keyword evidence="1" id="KW-1133">Transmembrane helix</keyword>
<reference evidence="2" key="1">
    <citation type="submission" date="2025-08" db="UniProtKB">
        <authorList>
            <consortium name="Ensembl"/>
        </authorList>
    </citation>
    <scope>IDENTIFICATION</scope>
</reference>